<evidence type="ECO:0000256" key="1">
    <source>
        <dbReference type="SAM" id="MobiDB-lite"/>
    </source>
</evidence>
<organism evidence="2 3">
    <name type="scientific">Physocladia obscura</name>
    <dbReference type="NCBI Taxonomy" id="109957"/>
    <lineage>
        <taxon>Eukaryota</taxon>
        <taxon>Fungi</taxon>
        <taxon>Fungi incertae sedis</taxon>
        <taxon>Chytridiomycota</taxon>
        <taxon>Chytridiomycota incertae sedis</taxon>
        <taxon>Chytridiomycetes</taxon>
        <taxon>Chytridiales</taxon>
        <taxon>Chytriomycetaceae</taxon>
        <taxon>Physocladia</taxon>
    </lineage>
</organism>
<dbReference type="AlphaFoldDB" id="A0AAD5XIF6"/>
<reference evidence="2" key="1">
    <citation type="submission" date="2020-05" db="EMBL/GenBank/DDBJ databases">
        <title>Phylogenomic resolution of chytrid fungi.</title>
        <authorList>
            <person name="Stajich J.E."/>
            <person name="Amses K."/>
            <person name="Simmons R."/>
            <person name="Seto K."/>
            <person name="Myers J."/>
            <person name="Bonds A."/>
            <person name="Quandt C.A."/>
            <person name="Barry K."/>
            <person name="Liu P."/>
            <person name="Grigoriev I."/>
            <person name="Longcore J.E."/>
            <person name="James T.Y."/>
        </authorList>
    </citation>
    <scope>NUCLEOTIDE SEQUENCE</scope>
    <source>
        <strain evidence="2">JEL0513</strain>
    </source>
</reference>
<accession>A0AAD5XIF6</accession>
<sequence length="844" mass="92592">MGGNIVGMEVARAHAQEFKWALGSKRGRTMFRGGVGGGGVGGGCGGVFSPDADGDDDAGLAVPALPLVAEIENIEQDCLLFLQTDMRLLKLTLATRAVSTTAAQSIPLRTSADRIQSVVPVSERVFPVWQFIANVDAAAALVVRTRPARVRTRPPRTTAASSNTTTALSSTTGTLPPFALPSLGVTHMPPLDRLHALIHTPSPTKRNAHSSAMNPQIQLNLILHPLIESLIEINPVSEILRNEQAKLVNDIYSLLLDFLTLRLAKSPTRAQSASSGNLFASRVANLIAILMSDSVSRFDLASQVLLRFSNDGEKFSKVFNFLPFRTLVREYCRLGKIDDAMKVAKSAKLVHPEIYRPIIQSYKSPAEFEFTIKLFETLLNHTPNPKIIPTSLYNHIIYLCNNANTQSSIKSAENTLNVLFKLSKPNANTFALILWYAESLQAIDSIISDIESEPKYRYILKSETVQKAILKAVRHITYLSFERTAATTSTTVENVQKDILQKSLEYMTRISNRHSQQQQKQTHAYRNKIKIPTVVTRAAATRIAAIYLGLHDFANVFRSLEPYIHAPDSLGDCEQVLRFLSRAVIPALTARAVATRDSGEPAIRHVAFLWRAIEMYSDFRQHSCASFEVTLSPLPSRPLVLPRYRQAATRLFLCNAVEALGVYGQANTVKAVFEALVAHTGGDDAGVVAGNAVEKNGNVLSPLSLSSYVSQGQWNLILQNIGPNGIKDSKLVASFLMAAVSFESPDAITFASKVVDKYILERKSDETKDGARDAIAELFEVLIKIGGRRRRHDADERGDGVGVKNWQTPVIKTAIGVVAETAKRQLLESESNFVGELEAILNSM</sequence>
<evidence type="ECO:0000313" key="2">
    <source>
        <dbReference type="EMBL" id="KAJ3124379.1"/>
    </source>
</evidence>
<evidence type="ECO:0000313" key="3">
    <source>
        <dbReference type="Proteomes" id="UP001211907"/>
    </source>
</evidence>
<dbReference type="Proteomes" id="UP001211907">
    <property type="component" value="Unassembled WGS sequence"/>
</dbReference>
<comment type="caution">
    <text evidence="2">The sequence shown here is derived from an EMBL/GenBank/DDBJ whole genome shotgun (WGS) entry which is preliminary data.</text>
</comment>
<dbReference type="EMBL" id="JADGJH010000675">
    <property type="protein sequence ID" value="KAJ3124379.1"/>
    <property type="molecule type" value="Genomic_DNA"/>
</dbReference>
<proteinExistence type="predicted"/>
<protein>
    <submittedName>
        <fullName evidence="2">Uncharacterized protein</fullName>
    </submittedName>
</protein>
<keyword evidence="3" id="KW-1185">Reference proteome</keyword>
<gene>
    <name evidence="2" type="ORF">HK100_011258</name>
</gene>
<feature type="compositionally biased region" description="Low complexity" evidence="1">
    <location>
        <begin position="155"/>
        <end position="171"/>
    </location>
</feature>
<feature type="region of interest" description="Disordered" evidence="1">
    <location>
        <begin position="149"/>
        <end position="171"/>
    </location>
</feature>
<name>A0AAD5XIF6_9FUNG</name>